<keyword evidence="2" id="KW-0143">Chaperone</keyword>
<dbReference type="OrthoDB" id="10260712at2759"/>
<dbReference type="InterPro" id="IPR019151">
    <property type="entry name" value="Proteasome_assmbl_chaperone_2"/>
</dbReference>
<dbReference type="Pfam" id="PF09754">
    <property type="entry name" value="PAC2"/>
    <property type="match status" value="1"/>
</dbReference>
<comment type="caution">
    <text evidence="4">The sequence shown here is derived from an EMBL/GenBank/DDBJ whole genome shotgun (WGS) entry which is preliminary data.</text>
</comment>
<keyword evidence="4" id="KW-0647">Proteasome</keyword>
<evidence type="ECO:0000313" key="4">
    <source>
        <dbReference type="EMBL" id="KAA8496721.1"/>
    </source>
</evidence>
<dbReference type="GO" id="GO:0000502">
    <property type="term" value="C:proteasome complex"/>
    <property type="evidence" value="ECO:0007669"/>
    <property type="project" value="UniProtKB-KW"/>
</dbReference>
<dbReference type="InterPro" id="IPR016562">
    <property type="entry name" value="Proteasome_assmbl_chp_2_euk"/>
</dbReference>
<dbReference type="Gene3D" id="3.40.50.10900">
    <property type="entry name" value="PAC-like subunit"/>
    <property type="match status" value="2"/>
</dbReference>
<dbReference type="Proteomes" id="UP000324585">
    <property type="component" value="Unassembled WGS sequence"/>
</dbReference>
<protein>
    <recommendedName>
        <fullName evidence="1">Proteasome assembly chaperone 2</fullName>
    </recommendedName>
</protein>
<gene>
    <name evidence="4" type="ORF">FVE85_0450</name>
</gene>
<organism evidence="4 5">
    <name type="scientific">Porphyridium purpureum</name>
    <name type="common">Red alga</name>
    <name type="synonym">Porphyridium cruentum</name>
    <dbReference type="NCBI Taxonomy" id="35688"/>
    <lineage>
        <taxon>Eukaryota</taxon>
        <taxon>Rhodophyta</taxon>
        <taxon>Bangiophyceae</taxon>
        <taxon>Porphyridiales</taxon>
        <taxon>Porphyridiaceae</taxon>
        <taxon>Porphyridium</taxon>
    </lineage>
</organism>
<evidence type="ECO:0000313" key="5">
    <source>
        <dbReference type="Proteomes" id="UP000324585"/>
    </source>
</evidence>
<reference evidence="5" key="1">
    <citation type="journal article" date="2019" name="Nat. Commun.">
        <title>Expansion of phycobilisome linker gene families in mesophilic red algae.</title>
        <authorList>
            <person name="Lee J."/>
            <person name="Kim D."/>
            <person name="Bhattacharya D."/>
            <person name="Yoon H.S."/>
        </authorList>
    </citation>
    <scope>NUCLEOTIDE SEQUENCE [LARGE SCALE GENOMIC DNA]</scope>
    <source>
        <strain evidence="5">CCMP 1328</strain>
    </source>
</reference>
<dbReference type="PANTHER" id="PTHR12970:SF1">
    <property type="entry name" value="PROTEASOME ASSEMBLY CHAPERONE 2"/>
    <property type="match status" value="1"/>
</dbReference>
<evidence type="ECO:0000256" key="2">
    <source>
        <dbReference type="ARBA" id="ARBA00023186"/>
    </source>
</evidence>
<comment type="similarity">
    <text evidence="3">Belongs to the PSMG2 family.</text>
</comment>
<evidence type="ECO:0000256" key="1">
    <source>
        <dbReference type="ARBA" id="ARBA00019186"/>
    </source>
</evidence>
<dbReference type="GO" id="GO:0043248">
    <property type="term" value="P:proteasome assembly"/>
    <property type="evidence" value="ECO:0007669"/>
    <property type="project" value="TreeGrafter"/>
</dbReference>
<keyword evidence="5" id="KW-1185">Reference proteome</keyword>
<dbReference type="AlphaFoldDB" id="A0A5J4YYN0"/>
<proteinExistence type="inferred from homology"/>
<accession>A0A5J4YYN0</accession>
<dbReference type="InterPro" id="IPR038389">
    <property type="entry name" value="PSMG2_sf"/>
</dbReference>
<dbReference type="GO" id="GO:0005634">
    <property type="term" value="C:nucleus"/>
    <property type="evidence" value="ECO:0007669"/>
    <property type="project" value="TreeGrafter"/>
</dbReference>
<sequence length="301" mass="32876">MEVSWTPLTGKQQDVQNIQRLVIPAVSVGNVPQLALDLLLHNVPCRAPVPSAVLRSPFVLPCAGGFDLESSQSDQPEHRAPRRISTSLQLCELDVPGQSLHVIHQRAPVMAGCAAVYAKQMAEFLSRERIQDAVLLMSSSAAGRRDMHMHTQAQPQRPFDLRSRVWSMMTSAMAGTELAGRASETLGVEMLRGMGALGWNPAHAREEVATDAEVDSSTLPLFFAASRPGSFVRCLLEECEKLGFPLLVLVMFVHEGDNTLEATAMASTLCDLLDLPRSDAWKMPSSWEYVLGPPPSSALYM</sequence>
<dbReference type="GO" id="GO:0005829">
    <property type="term" value="C:cytosol"/>
    <property type="evidence" value="ECO:0007669"/>
    <property type="project" value="TreeGrafter"/>
</dbReference>
<dbReference type="PIRSF" id="PIRSF010044">
    <property type="entry name" value="UCP010044"/>
    <property type="match status" value="1"/>
</dbReference>
<dbReference type="EMBL" id="VRMN01000002">
    <property type="protein sequence ID" value="KAA8496721.1"/>
    <property type="molecule type" value="Genomic_DNA"/>
</dbReference>
<dbReference type="PANTHER" id="PTHR12970">
    <property type="entry name" value="PROTEASOME ASSEMBLY CHAPERONE 2"/>
    <property type="match status" value="1"/>
</dbReference>
<evidence type="ECO:0000256" key="3">
    <source>
        <dbReference type="ARBA" id="ARBA00025745"/>
    </source>
</evidence>
<name>A0A5J4YYN0_PORPP</name>